<reference evidence="6" key="1">
    <citation type="submission" date="2022-01" db="EMBL/GenBank/DDBJ databases">
        <authorList>
            <person name="King R."/>
        </authorList>
    </citation>
    <scope>NUCLEOTIDE SEQUENCE</scope>
</reference>
<name>A0A9P0HAS8_NEZVI</name>
<dbReference type="GO" id="GO:0005886">
    <property type="term" value="C:plasma membrane"/>
    <property type="evidence" value="ECO:0007669"/>
    <property type="project" value="UniProtKB-SubCell"/>
</dbReference>
<accession>A0A9P0HAS8</accession>
<keyword evidence="5" id="KW-0472">Membrane</keyword>
<dbReference type="Proteomes" id="UP001152798">
    <property type="component" value="Chromosome 4"/>
</dbReference>
<gene>
    <name evidence="6" type="ORF">NEZAVI_LOCUS8173</name>
</gene>
<evidence type="ECO:0000313" key="6">
    <source>
        <dbReference type="EMBL" id="CAH1398551.1"/>
    </source>
</evidence>
<evidence type="ECO:0000256" key="1">
    <source>
        <dbReference type="ARBA" id="ARBA00004651"/>
    </source>
</evidence>
<dbReference type="InterPro" id="IPR013604">
    <property type="entry name" value="7TM_chemorcpt"/>
</dbReference>
<keyword evidence="7" id="KW-1185">Reference proteome</keyword>
<evidence type="ECO:0000256" key="3">
    <source>
        <dbReference type="ARBA" id="ARBA00022692"/>
    </source>
</evidence>
<keyword evidence="3" id="KW-0812">Transmembrane</keyword>
<dbReference type="GO" id="GO:0050909">
    <property type="term" value="P:sensory perception of taste"/>
    <property type="evidence" value="ECO:0007669"/>
    <property type="project" value="InterPro"/>
</dbReference>
<evidence type="ECO:0000313" key="7">
    <source>
        <dbReference type="Proteomes" id="UP001152798"/>
    </source>
</evidence>
<dbReference type="EMBL" id="OV725080">
    <property type="protein sequence ID" value="CAH1398551.1"/>
    <property type="molecule type" value="Genomic_DNA"/>
</dbReference>
<protein>
    <submittedName>
        <fullName evidence="6">Uncharacterized protein</fullName>
    </submittedName>
</protein>
<evidence type="ECO:0000256" key="5">
    <source>
        <dbReference type="ARBA" id="ARBA00023136"/>
    </source>
</evidence>
<evidence type="ECO:0000256" key="4">
    <source>
        <dbReference type="ARBA" id="ARBA00022989"/>
    </source>
</evidence>
<comment type="subcellular location">
    <subcellularLocation>
        <location evidence="1">Cell membrane</location>
        <topology evidence="1">Multi-pass membrane protein</topology>
    </subcellularLocation>
</comment>
<dbReference type="AlphaFoldDB" id="A0A9P0HAS8"/>
<proteinExistence type="predicted"/>
<dbReference type="OrthoDB" id="8192827at2759"/>
<sequence>MIYASDLLTFLWMTTLYEVRQQARKLCQIVSKEGIGKETERKRHCWLMISRLTSSFGEAMCLATDGLLMSLFSSFLIGCYGCLTSFTNRIKRAEYVWWEFAESSSIYIFFFFMFDTAERTTIEAGTKFSSIVLNLKHSKMDKETLSDMSLLLSCISSCPPVVTFAGLVEVNRTLLTNLVSNSVTYLVLLFQYRRE</sequence>
<evidence type="ECO:0000256" key="2">
    <source>
        <dbReference type="ARBA" id="ARBA00022475"/>
    </source>
</evidence>
<dbReference type="Pfam" id="PF08395">
    <property type="entry name" value="7tm_7"/>
    <property type="match status" value="1"/>
</dbReference>
<keyword evidence="4" id="KW-1133">Transmembrane helix</keyword>
<organism evidence="6 7">
    <name type="scientific">Nezara viridula</name>
    <name type="common">Southern green stink bug</name>
    <name type="synonym">Cimex viridulus</name>
    <dbReference type="NCBI Taxonomy" id="85310"/>
    <lineage>
        <taxon>Eukaryota</taxon>
        <taxon>Metazoa</taxon>
        <taxon>Ecdysozoa</taxon>
        <taxon>Arthropoda</taxon>
        <taxon>Hexapoda</taxon>
        <taxon>Insecta</taxon>
        <taxon>Pterygota</taxon>
        <taxon>Neoptera</taxon>
        <taxon>Paraneoptera</taxon>
        <taxon>Hemiptera</taxon>
        <taxon>Heteroptera</taxon>
        <taxon>Panheteroptera</taxon>
        <taxon>Pentatomomorpha</taxon>
        <taxon>Pentatomoidea</taxon>
        <taxon>Pentatomidae</taxon>
        <taxon>Pentatominae</taxon>
        <taxon>Nezara</taxon>
    </lineage>
</organism>
<keyword evidence="2" id="KW-1003">Cell membrane</keyword>